<dbReference type="Proteomes" id="UP000290572">
    <property type="component" value="Unassembled WGS sequence"/>
</dbReference>
<evidence type="ECO:0000256" key="5">
    <source>
        <dbReference type="ARBA" id="ARBA00023136"/>
    </source>
</evidence>
<feature type="transmembrane region" description="Helical" evidence="6">
    <location>
        <begin position="83"/>
        <end position="101"/>
    </location>
</feature>
<keyword evidence="5 6" id="KW-0472">Membrane</keyword>
<feature type="transmembrane region" description="Helical" evidence="6">
    <location>
        <begin position="143"/>
        <end position="168"/>
    </location>
</feature>
<dbReference type="GO" id="GO:0016020">
    <property type="term" value="C:membrane"/>
    <property type="evidence" value="ECO:0007669"/>
    <property type="project" value="UniProtKB-SubCell"/>
</dbReference>
<dbReference type="PANTHER" id="PTHR23320">
    <property type="entry name" value="MEMBRANE-SPANNING 4-DOMAINS SUBFAMILY A MS4A -RELATED"/>
    <property type="match status" value="1"/>
</dbReference>
<dbReference type="Pfam" id="PF04103">
    <property type="entry name" value="CD20"/>
    <property type="match status" value="1"/>
</dbReference>
<feature type="transmembrane region" description="Helical" evidence="6">
    <location>
        <begin position="107"/>
        <end position="131"/>
    </location>
</feature>
<evidence type="ECO:0000256" key="3">
    <source>
        <dbReference type="ARBA" id="ARBA00022692"/>
    </source>
</evidence>
<keyword evidence="3 6" id="KW-0812">Transmembrane</keyword>
<gene>
    <name evidence="7" type="ORF">ROHU_027839</name>
</gene>
<comment type="caution">
    <text evidence="7">The sequence shown here is derived from an EMBL/GenBank/DDBJ whole genome shotgun (WGS) entry which is preliminary data.</text>
</comment>
<evidence type="ECO:0000256" key="1">
    <source>
        <dbReference type="ARBA" id="ARBA00004141"/>
    </source>
</evidence>
<keyword evidence="8" id="KW-1185">Reference proteome</keyword>
<dbReference type="STRING" id="84645.A0A498MEG2"/>
<evidence type="ECO:0000256" key="6">
    <source>
        <dbReference type="SAM" id="Phobius"/>
    </source>
</evidence>
<comment type="subcellular location">
    <subcellularLocation>
        <location evidence="1">Membrane</location>
        <topology evidence="1">Multi-pass membrane protein</topology>
    </subcellularLocation>
</comment>
<organism evidence="7 8">
    <name type="scientific">Labeo rohita</name>
    <name type="common">Indian major carp</name>
    <name type="synonym">Cyprinus rohita</name>
    <dbReference type="NCBI Taxonomy" id="84645"/>
    <lineage>
        <taxon>Eukaryota</taxon>
        <taxon>Metazoa</taxon>
        <taxon>Chordata</taxon>
        <taxon>Craniata</taxon>
        <taxon>Vertebrata</taxon>
        <taxon>Euteleostomi</taxon>
        <taxon>Actinopterygii</taxon>
        <taxon>Neopterygii</taxon>
        <taxon>Teleostei</taxon>
        <taxon>Ostariophysi</taxon>
        <taxon>Cypriniformes</taxon>
        <taxon>Cyprinidae</taxon>
        <taxon>Labeoninae</taxon>
        <taxon>Labeonini</taxon>
        <taxon>Labeo</taxon>
    </lineage>
</organism>
<accession>A0A498MEG2</accession>
<dbReference type="AlphaFoldDB" id="A0A498MEG2"/>
<sequence length="283" mass="31224">MESSKFMSTDKATVIIQVNPQVPQDAVICDDGQETRRAYHNSALTKFFRAQPKALGTVQIMIGVMVILFGIVRTIYCTERYRYDYGFYISVITGITYWGSLIVKASLIMNVISGLTAAAAIVLMGTEMYLLVNYNGYYELKRYDVGIVGILLVFSILQFIISICISGFACKATSDTNSTVVNVALNKVKGALIMNVISAITAAPAIIMMSIDMQFLARDCYNNYSDYDFTCLKLKRYDMGIIGVLLVFTILQFIISICISGFACKANNNTNSTVVNVALNKGN</sequence>
<keyword evidence="4 6" id="KW-1133">Transmembrane helix</keyword>
<dbReference type="InterPro" id="IPR007237">
    <property type="entry name" value="CD20-like"/>
</dbReference>
<evidence type="ECO:0000256" key="2">
    <source>
        <dbReference type="ARBA" id="ARBA00009565"/>
    </source>
</evidence>
<feature type="transmembrane region" description="Helical" evidence="6">
    <location>
        <begin position="54"/>
        <end position="76"/>
    </location>
</feature>
<evidence type="ECO:0000313" key="8">
    <source>
        <dbReference type="Proteomes" id="UP000290572"/>
    </source>
</evidence>
<protein>
    <submittedName>
        <fullName evidence="7">Membrane-spanning 4-domains subfamily A member 4A-like protein</fullName>
    </submittedName>
</protein>
<dbReference type="EMBL" id="QBIY01012823">
    <property type="protein sequence ID" value="RXN15875.1"/>
    <property type="molecule type" value="Genomic_DNA"/>
</dbReference>
<dbReference type="InterPro" id="IPR030417">
    <property type="entry name" value="MS4A"/>
</dbReference>
<dbReference type="PANTHER" id="PTHR23320:SF128">
    <property type="entry name" value="MEMBRANE-SPANNING 4-DOMAINS SUBFAMILY A MEMBER 4A"/>
    <property type="match status" value="1"/>
</dbReference>
<proteinExistence type="inferred from homology"/>
<evidence type="ECO:0000256" key="4">
    <source>
        <dbReference type="ARBA" id="ARBA00022989"/>
    </source>
</evidence>
<name>A0A498MEG2_LABRO</name>
<feature type="transmembrane region" description="Helical" evidence="6">
    <location>
        <begin position="188"/>
        <end position="208"/>
    </location>
</feature>
<reference evidence="7 8" key="1">
    <citation type="submission" date="2018-03" db="EMBL/GenBank/DDBJ databases">
        <title>Draft genome sequence of Rohu Carp (Labeo rohita).</title>
        <authorList>
            <person name="Das P."/>
            <person name="Kushwaha B."/>
            <person name="Joshi C.G."/>
            <person name="Kumar D."/>
            <person name="Nagpure N.S."/>
            <person name="Sahoo L."/>
            <person name="Das S.P."/>
            <person name="Bit A."/>
            <person name="Patnaik S."/>
            <person name="Meher P.K."/>
            <person name="Jayasankar P."/>
            <person name="Koringa P.G."/>
            <person name="Patel N.V."/>
            <person name="Hinsu A.T."/>
            <person name="Kumar R."/>
            <person name="Pandey M."/>
            <person name="Agarwal S."/>
            <person name="Srivastava S."/>
            <person name="Singh M."/>
            <person name="Iquebal M.A."/>
            <person name="Jaiswal S."/>
            <person name="Angadi U.B."/>
            <person name="Kumar N."/>
            <person name="Raza M."/>
            <person name="Shah T.M."/>
            <person name="Rai A."/>
            <person name="Jena J.K."/>
        </authorList>
    </citation>
    <scope>NUCLEOTIDE SEQUENCE [LARGE SCALE GENOMIC DNA]</scope>
    <source>
        <strain evidence="7">DASCIFA01</strain>
        <tissue evidence="7">Testis</tissue>
    </source>
</reference>
<feature type="transmembrane region" description="Helical" evidence="6">
    <location>
        <begin position="241"/>
        <end position="263"/>
    </location>
</feature>
<evidence type="ECO:0000313" key="7">
    <source>
        <dbReference type="EMBL" id="RXN15875.1"/>
    </source>
</evidence>
<comment type="similarity">
    <text evidence="2">Belongs to the MS4A family.</text>
</comment>